<dbReference type="AlphaFoldDB" id="A0A8S4ECT5"/>
<dbReference type="PANTHER" id="PTHR13651:SF0">
    <property type="entry name" value="PROTEIN ABITRAM"/>
    <property type="match status" value="1"/>
</dbReference>
<dbReference type="EMBL" id="CAJHNJ030000014">
    <property type="protein sequence ID" value="CAG9112986.1"/>
    <property type="molecule type" value="Genomic_DNA"/>
</dbReference>
<gene>
    <name evidence="4" type="ORF">PLXY2_LOCUS5114</name>
</gene>
<sequence>MSLDILESVDLNSYKTFTDRYFSKRYIVNAAGIENNDIMLMFHSNRITLVSLAPSHFFFKKPGKYKINFSSGKVDRLSNSVKGKGKKGGQHLSPQSVICRVEYEDGTGFNVPCGMKGSLIEVNEVLVEKPELFKEYPDSDGFIAIMLSSIANSEATKNELLTPEEYDEAVKNNVK</sequence>
<comment type="similarity">
    <text evidence="1">Belongs to the ABITRAM family.</text>
</comment>
<dbReference type="Pfam" id="PF01597">
    <property type="entry name" value="GCV_H"/>
    <property type="match status" value="1"/>
</dbReference>
<proteinExistence type="inferred from homology"/>
<keyword evidence="5" id="KW-1185">Reference proteome</keyword>
<comment type="caution">
    <text evidence="4">The sequence shown here is derived from an EMBL/GenBank/DDBJ whole genome shotgun (WGS) entry which is preliminary data.</text>
</comment>
<evidence type="ECO:0000256" key="3">
    <source>
        <dbReference type="ARBA" id="ARBA00030463"/>
    </source>
</evidence>
<dbReference type="GO" id="GO:0030425">
    <property type="term" value="C:dendrite"/>
    <property type="evidence" value="ECO:0007669"/>
    <property type="project" value="TreeGrafter"/>
</dbReference>
<dbReference type="GO" id="GO:0051015">
    <property type="term" value="F:actin filament binding"/>
    <property type="evidence" value="ECO:0007669"/>
    <property type="project" value="TreeGrafter"/>
</dbReference>
<evidence type="ECO:0000256" key="2">
    <source>
        <dbReference type="ARBA" id="ARBA00019325"/>
    </source>
</evidence>
<dbReference type="InterPro" id="IPR011053">
    <property type="entry name" value="Single_hybrid_motif"/>
</dbReference>
<dbReference type="InterPro" id="IPR039169">
    <property type="entry name" value="Abitram"/>
</dbReference>
<dbReference type="GO" id="GO:0005634">
    <property type="term" value="C:nucleus"/>
    <property type="evidence" value="ECO:0007669"/>
    <property type="project" value="TreeGrafter"/>
</dbReference>
<dbReference type="SUPFAM" id="SSF51230">
    <property type="entry name" value="Single hybrid motif"/>
    <property type="match status" value="1"/>
</dbReference>
<protein>
    <recommendedName>
        <fullName evidence="2">Protein Abitram</fullName>
    </recommendedName>
    <alternativeName>
        <fullName evidence="3">Actin-binding transcription modulator</fullName>
    </alternativeName>
</protein>
<evidence type="ECO:0000313" key="4">
    <source>
        <dbReference type="EMBL" id="CAG9112986.1"/>
    </source>
</evidence>
<dbReference type="GO" id="GO:0051489">
    <property type="term" value="P:regulation of filopodium assembly"/>
    <property type="evidence" value="ECO:0007669"/>
    <property type="project" value="TreeGrafter"/>
</dbReference>
<dbReference type="GO" id="GO:0048813">
    <property type="term" value="P:dendrite morphogenesis"/>
    <property type="evidence" value="ECO:0007669"/>
    <property type="project" value="TreeGrafter"/>
</dbReference>
<dbReference type="Proteomes" id="UP000653454">
    <property type="component" value="Unassembled WGS sequence"/>
</dbReference>
<name>A0A8S4ECT5_PLUXY</name>
<accession>A0A8S4ECT5</accession>
<dbReference type="InterPro" id="IPR033753">
    <property type="entry name" value="GCV_H/Fam206"/>
</dbReference>
<dbReference type="GO" id="GO:0032433">
    <property type="term" value="C:filopodium tip"/>
    <property type="evidence" value="ECO:0007669"/>
    <property type="project" value="TreeGrafter"/>
</dbReference>
<evidence type="ECO:0000313" key="5">
    <source>
        <dbReference type="Proteomes" id="UP000653454"/>
    </source>
</evidence>
<dbReference type="GO" id="GO:0003785">
    <property type="term" value="F:actin monomer binding"/>
    <property type="evidence" value="ECO:0007669"/>
    <property type="project" value="TreeGrafter"/>
</dbReference>
<organism evidence="4 5">
    <name type="scientific">Plutella xylostella</name>
    <name type="common">Diamondback moth</name>
    <name type="synonym">Plutella maculipennis</name>
    <dbReference type="NCBI Taxonomy" id="51655"/>
    <lineage>
        <taxon>Eukaryota</taxon>
        <taxon>Metazoa</taxon>
        <taxon>Ecdysozoa</taxon>
        <taxon>Arthropoda</taxon>
        <taxon>Hexapoda</taxon>
        <taxon>Insecta</taxon>
        <taxon>Pterygota</taxon>
        <taxon>Neoptera</taxon>
        <taxon>Endopterygota</taxon>
        <taxon>Lepidoptera</taxon>
        <taxon>Glossata</taxon>
        <taxon>Ditrysia</taxon>
        <taxon>Yponomeutoidea</taxon>
        <taxon>Plutellidae</taxon>
        <taxon>Plutella</taxon>
    </lineage>
</organism>
<evidence type="ECO:0000256" key="1">
    <source>
        <dbReference type="ARBA" id="ARBA00010764"/>
    </source>
</evidence>
<dbReference type="GO" id="GO:0030027">
    <property type="term" value="C:lamellipodium"/>
    <property type="evidence" value="ECO:0007669"/>
    <property type="project" value="TreeGrafter"/>
</dbReference>
<dbReference type="PANTHER" id="PTHR13651">
    <property type="entry name" value="PROTEIN ABITRAM"/>
    <property type="match status" value="1"/>
</dbReference>
<dbReference type="Gene3D" id="2.40.50.100">
    <property type="match status" value="1"/>
</dbReference>
<dbReference type="GO" id="GO:0030833">
    <property type="term" value="P:regulation of actin filament polymerization"/>
    <property type="evidence" value="ECO:0007669"/>
    <property type="project" value="TreeGrafter"/>
</dbReference>
<reference evidence="4" key="1">
    <citation type="submission" date="2020-11" db="EMBL/GenBank/DDBJ databases">
        <authorList>
            <person name="Whiteford S."/>
        </authorList>
    </citation>
    <scope>NUCLEOTIDE SEQUENCE</scope>
</reference>